<dbReference type="InterPro" id="IPR042089">
    <property type="entry name" value="Peptidase_M13_dom_2"/>
</dbReference>
<comment type="cofactor">
    <cofactor evidence="1">
        <name>Zn(2+)</name>
        <dbReference type="ChEBI" id="CHEBI:29105"/>
    </cofactor>
</comment>
<protein>
    <submittedName>
        <fullName evidence="11">Endothelin-converting enzyme Metallo peptidase. MEROPS family M13</fullName>
    </submittedName>
</protein>
<keyword evidence="4" id="KW-0479">Metal-binding</keyword>
<keyword evidence="6" id="KW-0862">Zinc</keyword>
<dbReference type="PRINTS" id="PR00786">
    <property type="entry name" value="NEPRILYSIN"/>
</dbReference>
<accession>A0A1G9WWG8</accession>
<evidence type="ECO:0000259" key="10">
    <source>
        <dbReference type="Pfam" id="PF05649"/>
    </source>
</evidence>
<sequence>MKKFLLSGVCVAMLAACNPAAEAPAVETPAVETPTEAPAITGDAALGSWGIETDYVSDTVSPGDDFFTHVNQGWLDTAEIPTGFSSAGAFLDLYLTSEERVNTIIAEAAANTDAAAGTPEQQIGDLYRSYMDTDRIEALGLAPIQEELDAVLASTTHEEIARWFGLPVHQSMMGLYISQDSGNPERYLTHVSQSGLGLPNRDYYLDDGERYVAYREAYVAYIANILTLSGIDNAEERAADIMALERALAQVHWPAELARESVPNYHLMTLAELESYAPGFEWGAFLEALDIADINEVVVNTDTAVQGTAQLFAETPVDVLASYLAFHFVDNQTGQLPARFDEASFDFYSRTLRGVEEQRPRDLRAIQFVNGRFGENIGQVYVERYFPPEYKAQMEELVEYLRAAFAARIATLEWMDDATRAEAQDKLESFLPKIGYPDVWRDYSTIAVSSDDLIGNARAISAWSWADQRAQLNESKRDWMWYMSPQTVNAYYNPDSNEIVFPAAILQAPFFDPFADPAVNFAAIGGVIGHEMGHGFDDQGAEQDGQGVLRNWWTDFSREHFQERTGSLVAQYDAFSPVEGENVNGQLTLGENIGDLGGLSIAYQAYHAYLADHGGDAPVLDGLTGDQRFFMSWAQVWRSKMTEDSMVSRLRSDPHSPAQYRVNGVVRNIDAWYDAFGITEDSDLYLPPEERVSIW</sequence>
<dbReference type="CDD" id="cd08662">
    <property type="entry name" value="M13"/>
    <property type="match status" value="1"/>
</dbReference>
<dbReference type="STRING" id="144026.SAMN04488568_1294"/>
<dbReference type="OrthoDB" id="9775677at2"/>
<evidence type="ECO:0000256" key="6">
    <source>
        <dbReference type="ARBA" id="ARBA00022833"/>
    </source>
</evidence>
<evidence type="ECO:0000256" key="4">
    <source>
        <dbReference type="ARBA" id="ARBA00022723"/>
    </source>
</evidence>
<organism evidence="11 12">
    <name type="scientific">Maricaulis salignorans</name>
    <dbReference type="NCBI Taxonomy" id="144026"/>
    <lineage>
        <taxon>Bacteria</taxon>
        <taxon>Pseudomonadati</taxon>
        <taxon>Pseudomonadota</taxon>
        <taxon>Alphaproteobacteria</taxon>
        <taxon>Maricaulales</taxon>
        <taxon>Maricaulaceae</taxon>
        <taxon>Maricaulis</taxon>
    </lineage>
</organism>
<dbReference type="Gene3D" id="3.40.390.10">
    <property type="entry name" value="Collagenase (Catalytic Domain)"/>
    <property type="match status" value="1"/>
</dbReference>
<dbReference type="Pfam" id="PF01431">
    <property type="entry name" value="Peptidase_M13"/>
    <property type="match status" value="1"/>
</dbReference>
<dbReference type="GO" id="GO:0046872">
    <property type="term" value="F:metal ion binding"/>
    <property type="evidence" value="ECO:0007669"/>
    <property type="project" value="UniProtKB-KW"/>
</dbReference>
<dbReference type="GO" id="GO:0005886">
    <property type="term" value="C:plasma membrane"/>
    <property type="evidence" value="ECO:0007669"/>
    <property type="project" value="TreeGrafter"/>
</dbReference>
<evidence type="ECO:0000256" key="8">
    <source>
        <dbReference type="SAM" id="SignalP"/>
    </source>
</evidence>
<evidence type="ECO:0000256" key="3">
    <source>
        <dbReference type="ARBA" id="ARBA00022670"/>
    </source>
</evidence>
<feature type="domain" description="Peptidase M13 N-terminal" evidence="10">
    <location>
        <begin position="62"/>
        <end position="437"/>
    </location>
</feature>
<keyword evidence="12" id="KW-1185">Reference proteome</keyword>
<proteinExistence type="inferred from homology"/>
<feature type="chain" id="PRO_5011787592" evidence="8">
    <location>
        <begin position="24"/>
        <end position="695"/>
    </location>
</feature>
<dbReference type="InterPro" id="IPR000718">
    <property type="entry name" value="Peptidase_M13"/>
</dbReference>
<evidence type="ECO:0000313" key="11">
    <source>
        <dbReference type="EMBL" id="SDM88536.1"/>
    </source>
</evidence>
<dbReference type="Gene3D" id="1.10.1380.10">
    <property type="entry name" value="Neutral endopeptidase , domain2"/>
    <property type="match status" value="1"/>
</dbReference>
<dbReference type="InterPro" id="IPR008753">
    <property type="entry name" value="Peptidase_M13_N"/>
</dbReference>
<dbReference type="AlphaFoldDB" id="A0A1G9WWG8"/>
<reference evidence="11 12" key="1">
    <citation type="submission" date="2016-10" db="EMBL/GenBank/DDBJ databases">
        <authorList>
            <person name="de Groot N.N."/>
        </authorList>
    </citation>
    <scope>NUCLEOTIDE SEQUENCE [LARGE SCALE GENOMIC DNA]</scope>
    <source>
        <strain evidence="11 12">DSM 16077</strain>
    </source>
</reference>
<feature type="domain" description="Peptidase M13 C-terminal" evidence="9">
    <location>
        <begin position="489"/>
        <end position="692"/>
    </location>
</feature>
<dbReference type="Pfam" id="PF05649">
    <property type="entry name" value="Peptidase_M13_N"/>
    <property type="match status" value="1"/>
</dbReference>
<dbReference type="GO" id="GO:0016485">
    <property type="term" value="P:protein processing"/>
    <property type="evidence" value="ECO:0007669"/>
    <property type="project" value="TreeGrafter"/>
</dbReference>
<gene>
    <name evidence="11" type="ORF">SAMN04488568_1294</name>
</gene>
<dbReference type="PROSITE" id="PS51885">
    <property type="entry name" value="NEPRILYSIN"/>
    <property type="match status" value="1"/>
</dbReference>
<dbReference type="PROSITE" id="PS51257">
    <property type="entry name" value="PROKAR_LIPOPROTEIN"/>
    <property type="match status" value="1"/>
</dbReference>
<dbReference type="PANTHER" id="PTHR11733">
    <property type="entry name" value="ZINC METALLOPROTEASE FAMILY M13 NEPRILYSIN-RELATED"/>
    <property type="match status" value="1"/>
</dbReference>
<evidence type="ECO:0000256" key="5">
    <source>
        <dbReference type="ARBA" id="ARBA00022801"/>
    </source>
</evidence>
<dbReference type="PANTHER" id="PTHR11733:SF167">
    <property type="entry name" value="FI17812P1-RELATED"/>
    <property type="match status" value="1"/>
</dbReference>
<keyword evidence="3" id="KW-0645">Protease</keyword>
<comment type="similarity">
    <text evidence="2">Belongs to the peptidase M13 family.</text>
</comment>
<keyword evidence="8" id="KW-0732">Signal</keyword>
<dbReference type="InterPro" id="IPR018497">
    <property type="entry name" value="Peptidase_M13_C"/>
</dbReference>
<evidence type="ECO:0000259" key="9">
    <source>
        <dbReference type="Pfam" id="PF01431"/>
    </source>
</evidence>
<dbReference type="Proteomes" id="UP000199759">
    <property type="component" value="Unassembled WGS sequence"/>
</dbReference>
<feature type="signal peptide" evidence="8">
    <location>
        <begin position="1"/>
        <end position="23"/>
    </location>
</feature>
<evidence type="ECO:0000313" key="12">
    <source>
        <dbReference type="Proteomes" id="UP000199759"/>
    </source>
</evidence>
<dbReference type="InterPro" id="IPR024079">
    <property type="entry name" value="MetalloPept_cat_dom_sf"/>
</dbReference>
<evidence type="ECO:0000256" key="2">
    <source>
        <dbReference type="ARBA" id="ARBA00007357"/>
    </source>
</evidence>
<evidence type="ECO:0000256" key="1">
    <source>
        <dbReference type="ARBA" id="ARBA00001947"/>
    </source>
</evidence>
<dbReference type="GO" id="GO:0004222">
    <property type="term" value="F:metalloendopeptidase activity"/>
    <property type="evidence" value="ECO:0007669"/>
    <property type="project" value="InterPro"/>
</dbReference>
<dbReference type="EMBL" id="FNHG01000029">
    <property type="protein sequence ID" value="SDM88536.1"/>
    <property type="molecule type" value="Genomic_DNA"/>
</dbReference>
<name>A0A1G9WWG8_9PROT</name>
<evidence type="ECO:0000256" key="7">
    <source>
        <dbReference type="ARBA" id="ARBA00023049"/>
    </source>
</evidence>
<dbReference type="RefSeq" id="WP_091771913.1">
    <property type="nucleotide sequence ID" value="NZ_FNHG01000029.1"/>
</dbReference>
<dbReference type="SUPFAM" id="SSF55486">
    <property type="entry name" value="Metalloproteases ('zincins'), catalytic domain"/>
    <property type="match status" value="1"/>
</dbReference>
<keyword evidence="7" id="KW-0482">Metalloprotease</keyword>
<keyword evidence="5" id="KW-0378">Hydrolase</keyword>